<feature type="transmembrane region" description="Helical" evidence="2">
    <location>
        <begin position="9"/>
        <end position="34"/>
    </location>
</feature>
<dbReference type="VEuPathDB" id="FungiDB:MGYG_04017"/>
<dbReference type="HOGENOM" id="CLU_144989_0_0_1"/>
<dbReference type="OrthoDB" id="4173441at2759"/>
<reference evidence="4" key="1">
    <citation type="journal article" date="2012" name="MBio">
        <title>Comparative genome analysis of Trichophyton rubrum and related dermatophytes reveals candidate genes involved in infection.</title>
        <authorList>
            <person name="Martinez D.A."/>
            <person name="Oliver B.G."/>
            <person name="Graeser Y."/>
            <person name="Goldberg J.M."/>
            <person name="Li W."/>
            <person name="Martinez-Rossi N.M."/>
            <person name="Monod M."/>
            <person name="Shelest E."/>
            <person name="Barton R.C."/>
            <person name="Birch E."/>
            <person name="Brakhage A.A."/>
            <person name="Chen Z."/>
            <person name="Gurr S.J."/>
            <person name="Heiman D."/>
            <person name="Heitman J."/>
            <person name="Kosti I."/>
            <person name="Rossi A."/>
            <person name="Saif S."/>
            <person name="Samalova M."/>
            <person name="Saunders C.W."/>
            <person name="Shea T."/>
            <person name="Summerbell R.C."/>
            <person name="Xu J."/>
            <person name="Young S."/>
            <person name="Zeng Q."/>
            <person name="Birren B.W."/>
            <person name="Cuomo C.A."/>
            <person name="White T.C."/>
        </authorList>
    </citation>
    <scope>NUCLEOTIDE SEQUENCE [LARGE SCALE GENOMIC DNA]</scope>
    <source>
        <strain evidence="4">ATCC MYA-4604 / CBS 118893</strain>
    </source>
</reference>
<feature type="region of interest" description="Disordered" evidence="1">
    <location>
        <begin position="51"/>
        <end position="105"/>
    </location>
</feature>
<dbReference type="InParanoid" id="E4UUP8"/>
<dbReference type="RefSeq" id="XP_003173845.1">
    <property type="nucleotide sequence ID" value="XM_003173797.1"/>
</dbReference>
<dbReference type="EMBL" id="DS989824">
    <property type="protein sequence ID" value="EFR01015.1"/>
    <property type="molecule type" value="Genomic_DNA"/>
</dbReference>
<dbReference type="eggNOG" id="ENOG502TD81">
    <property type="taxonomic scope" value="Eukaryota"/>
</dbReference>
<keyword evidence="2" id="KW-0812">Transmembrane</keyword>
<evidence type="ECO:0000313" key="4">
    <source>
        <dbReference type="Proteomes" id="UP000002669"/>
    </source>
</evidence>
<accession>E4UUP8</accession>
<keyword evidence="2" id="KW-0472">Membrane</keyword>
<feature type="compositionally biased region" description="Basic and acidic residues" evidence="1">
    <location>
        <begin position="77"/>
        <end position="94"/>
    </location>
</feature>
<evidence type="ECO:0000256" key="2">
    <source>
        <dbReference type="SAM" id="Phobius"/>
    </source>
</evidence>
<keyword evidence="2" id="KW-1133">Transmembrane helix</keyword>
<dbReference type="Proteomes" id="UP000002669">
    <property type="component" value="Unassembled WGS sequence"/>
</dbReference>
<protein>
    <submittedName>
        <fullName evidence="3">Uncharacterized protein</fullName>
    </submittedName>
</protein>
<dbReference type="OMA" id="VETMESN"/>
<organism evidence="4">
    <name type="scientific">Arthroderma gypseum (strain ATCC MYA-4604 / CBS 118893)</name>
    <name type="common">Microsporum gypseum</name>
    <dbReference type="NCBI Taxonomy" id="535722"/>
    <lineage>
        <taxon>Eukaryota</taxon>
        <taxon>Fungi</taxon>
        <taxon>Dikarya</taxon>
        <taxon>Ascomycota</taxon>
        <taxon>Pezizomycotina</taxon>
        <taxon>Eurotiomycetes</taxon>
        <taxon>Eurotiomycetidae</taxon>
        <taxon>Onygenales</taxon>
        <taxon>Arthrodermataceae</taxon>
        <taxon>Nannizzia</taxon>
    </lineage>
</organism>
<dbReference type="GeneID" id="10029129"/>
<sequence length="154" mass="16341">MVETMESNLVLLVLLSVTLILVIFTGLIAMYYGIKCIIALTGNTSDRREQGAMIPLSNFPPSGPTPEQRPSQIGGEHSGDTPKDTKGASNEPRRSSVGGTLSLHHPLPAPPAGAIRISGLVRQGTPAIPVRVSEASGRVSPVDFTSTNRMARWV</sequence>
<proteinExistence type="predicted"/>
<evidence type="ECO:0000256" key="1">
    <source>
        <dbReference type="SAM" id="MobiDB-lite"/>
    </source>
</evidence>
<keyword evidence="4" id="KW-1185">Reference proteome</keyword>
<evidence type="ECO:0000313" key="3">
    <source>
        <dbReference type="EMBL" id="EFR01015.1"/>
    </source>
</evidence>
<dbReference type="AlphaFoldDB" id="E4UUP8"/>
<gene>
    <name evidence="3" type="ORF">MGYG_04017</name>
</gene>
<name>E4UUP8_ARTGP</name>